<dbReference type="AlphaFoldDB" id="A0A2G2YLH8"/>
<dbReference type="Gramene" id="PHT70608">
    <property type="protein sequence ID" value="PHT70608"/>
    <property type="gene ID" value="T459_25712"/>
</dbReference>
<protein>
    <recommendedName>
        <fullName evidence="3">Replication protein A 70 kDa DNA-binding subunit B-like</fullName>
    </recommendedName>
</protein>
<dbReference type="PANTHER" id="PTHR47910:SF2">
    <property type="entry name" value="RIBULOSE BISPHOSPHATE CARBOXYLASE LARGE CHAIN, CATALYTIC DOMAIN-CONTAINING PROTEIN"/>
    <property type="match status" value="1"/>
</dbReference>
<name>A0A2G2YLH8_CAPAN</name>
<evidence type="ECO:0000313" key="2">
    <source>
        <dbReference type="Proteomes" id="UP000222542"/>
    </source>
</evidence>
<reference evidence="1 2" key="2">
    <citation type="journal article" date="2017" name="Genome Biol.">
        <title>New reference genome sequences of hot pepper reveal the massive evolution of plant disease-resistance genes by retroduplication.</title>
        <authorList>
            <person name="Kim S."/>
            <person name="Park J."/>
            <person name="Yeom S.I."/>
            <person name="Kim Y.M."/>
            <person name="Seo E."/>
            <person name="Kim K.T."/>
            <person name="Kim M.S."/>
            <person name="Lee J.M."/>
            <person name="Cheong K."/>
            <person name="Shin H.S."/>
            <person name="Kim S.B."/>
            <person name="Han K."/>
            <person name="Lee J."/>
            <person name="Park M."/>
            <person name="Lee H.A."/>
            <person name="Lee H.Y."/>
            <person name="Lee Y."/>
            <person name="Oh S."/>
            <person name="Lee J.H."/>
            <person name="Choi E."/>
            <person name="Choi E."/>
            <person name="Lee S.E."/>
            <person name="Jeon J."/>
            <person name="Kim H."/>
            <person name="Choi G."/>
            <person name="Song H."/>
            <person name="Lee J."/>
            <person name="Lee S.C."/>
            <person name="Kwon J.K."/>
            <person name="Lee H.Y."/>
            <person name="Koo N."/>
            <person name="Hong Y."/>
            <person name="Kim R.W."/>
            <person name="Kang W.H."/>
            <person name="Huh J.H."/>
            <person name="Kang B.C."/>
            <person name="Yang T.J."/>
            <person name="Lee Y.H."/>
            <person name="Bennetzen J.L."/>
            <person name="Choi D."/>
        </authorList>
    </citation>
    <scope>NUCLEOTIDE SEQUENCE [LARGE SCALE GENOMIC DNA]</scope>
    <source>
        <strain evidence="2">cv. CM334</strain>
    </source>
</reference>
<comment type="caution">
    <text evidence="1">The sequence shown here is derived from an EMBL/GenBank/DDBJ whole genome shotgun (WGS) entry which is preliminary data.</text>
</comment>
<dbReference type="PANTHER" id="PTHR47910">
    <property type="entry name" value="RIBULOSE BISPHOSPHATE CARBOXYLASE LARGE CHAIN, CATALYTIC DOMAIN-CONTAINING PROTEIN"/>
    <property type="match status" value="1"/>
</dbReference>
<organism evidence="1 2">
    <name type="scientific">Capsicum annuum</name>
    <name type="common">Capsicum pepper</name>
    <dbReference type="NCBI Taxonomy" id="4072"/>
    <lineage>
        <taxon>Eukaryota</taxon>
        <taxon>Viridiplantae</taxon>
        <taxon>Streptophyta</taxon>
        <taxon>Embryophyta</taxon>
        <taxon>Tracheophyta</taxon>
        <taxon>Spermatophyta</taxon>
        <taxon>Magnoliopsida</taxon>
        <taxon>eudicotyledons</taxon>
        <taxon>Gunneridae</taxon>
        <taxon>Pentapetalae</taxon>
        <taxon>asterids</taxon>
        <taxon>lamiids</taxon>
        <taxon>Solanales</taxon>
        <taxon>Solanaceae</taxon>
        <taxon>Solanoideae</taxon>
        <taxon>Capsiceae</taxon>
        <taxon>Capsicum</taxon>
    </lineage>
</organism>
<evidence type="ECO:0000313" key="1">
    <source>
        <dbReference type="EMBL" id="PHT70608.1"/>
    </source>
</evidence>
<dbReference type="Proteomes" id="UP000222542">
    <property type="component" value="Unassembled WGS sequence"/>
</dbReference>
<reference evidence="1 2" key="1">
    <citation type="journal article" date="2014" name="Nat. Genet.">
        <title>Genome sequence of the hot pepper provides insights into the evolution of pungency in Capsicum species.</title>
        <authorList>
            <person name="Kim S."/>
            <person name="Park M."/>
            <person name="Yeom S.I."/>
            <person name="Kim Y.M."/>
            <person name="Lee J.M."/>
            <person name="Lee H.A."/>
            <person name="Seo E."/>
            <person name="Choi J."/>
            <person name="Cheong K."/>
            <person name="Kim K.T."/>
            <person name="Jung K."/>
            <person name="Lee G.W."/>
            <person name="Oh S.K."/>
            <person name="Bae C."/>
            <person name="Kim S.B."/>
            <person name="Lee H.Y."/>
            <person name="Kim S.Y."/>
            <person name="Kim M.S."/>
            <person name="Kang B.C."/>
            <person name="Jo Y.D."/>
            <person name="Yang H.B."/>
            <person name="Jeong H.J."/>
            <person name="Kang W.H."/>
            <person name="Kwon J.K."/>
            <person name="Shin C."/>
            <person name="Lim J.Y."/>
            <person name="Park J.H."/>
            <person name="Huh J.H."/>
            <person name="Kim J.S."/>
            <person name="Kim B.D."/>
            <person name="Cohen O."/>
            <person name="Paran I."/>
            <person name="Suh M.C."/>
            <person name="Lee S.B."/>
            <person name="Kim Y.K."/>
            <person name="Shin Y."/>
            <person name="Noh S.J."/>
            <person name="Park J."/>
            <person name="Seo Y.S."/>
            <person name="Kwon S.Y."/>
            <person name="Kim H.A."/>
            <person name="Park J.M."/>
            <person name="Kim H.J."/>
            <person name="Choi S.B."/>
            <person name="Bosland P.W."/>
            <person name="Reeves G."/>
            <person name="Jo S.H."/>
            <person name="Lee B.W."/>
            <person name="Cho H.T."/>
            <person name="Choi H.S."/>
            <person name="Lee M.S."/>
            <person name="Yu Y."/>
            <person name="Do Choi Y."/>
            <person name="Park B.S."/>
            <person name="van Deynze A."/>
            <person name="Ashrafi H."/>
            <person name="Hill T."/>
            <person name="Kim W.T."/>
            <person name="Pai H.S."/>
            <person name="Ahn H.K."/>
            <person name="Yeam I."/>
            <person name="Giovannoni J.J."/>
            <person name="Rose J.K."/>
            <person name="Sorensen I."/>
            <person name="Lee S.J."/>
            <person name="Kim R.W."/>
            <person name="Choi I.Y."/>
            <person name="Choi B.S."/>
            <person name="Lim J.S."/>
            <person name="Lee Y.H."/>
            <person name="Choi D."/>
        </authorList>
    </citation>
    <scope>NUCLEOTIDE SEQUENCE [LARGE SCALE GENOMIC DNA]</scope>
    <source>
        <strain evidence="2">cv. CM334</strain>
    </source>
</reference>
<dbReference type="Gene3D" id="2.40.50.140">
    <property type="entry name" value="Nucleic acid-binding proteins"/>
    <property type="match status" value="2"/>
</dbReference>
<evidence type="ECO:0008006" key="3">
    <source>
        <dbReference type="Google" id="ProtNLM"/>
    </source>
</evidence>
<dbReference type="EMBL" id="AYRZ02000010">
    <property type="protein sequence ID" value="PHT70608.1"/>
    <property type="molecule type" value="Genomic_DNA"/>
</dbReference>
<accession>A0A2G2YLH8</accession>
<sequence length="248" mass="28427">MKRCSHLYSAAIYYRMHSYYMFASILPKIPNIQGQQIRAAVYEDDIAYYADKLVLLNTYLISAARVKDSPKSYARTIHTFYWILDKETIVERINPNDEIEKPLPPPTKLNLTPLANVARLTPIPSTENDILRVVIRCDPKKYAGCTQNRCRDITIANDQNTQFLLTLWGDFSEIEGSELQTKIEKEEYPIILGRNIGISSYQEKVLPLTIDQRIPKKVRPLATSEKKMEPTIVKSESSSAALALEWSR</sequence>
<keyword evidence="2" id="KW-1185">Reference proteome</keyword>
<dbReference type="STRING" id="4072.A0A2G2YLH8"/>
<gene>
    <name evidence="1" type="ORF">T459_25712</name>
</gene>
<proteinExistence type="predicted"/>
<dbReference type="InterPro" id="IPR012340">
    <property type="entry name" value="NA-bd_OB-fold"/>
</dbReference>